<keyword evidence="10" id="KW-1133">Transmembrane helix</keyword>
<evidence type="ECO:0000256" key="9">
    <source>
        <dbReference type="ARBA" id="ARBA00022968"/>
    </source>
</evidence>
<keyword evidence="5" id="KW-0328">Glycosyltransferase</keyword>
<dbReference type="Gene3D" id="3.90.550.10">
    <property type="entry name" value="Spore Coat Polysaccharide Biosynthesis Protein SpsA, Chain A"/>
    <property type="match status" value="1"/>
</dbReference>
<keyword evidence="7" id="KW-0812">Transmembrane</keyword>
<dbReference type="InterPro" id="IPR035518">
    <property type="entry name" value="DPG_synthase"/>
</dbReference>
<keyword evidence="17" id="KW-1185">Reference proteome</keyword>
<dbReference type="PANTHER" id="PTHR10859">
    <property type="entry name" value="GLYCOSYL TRANSFERASE"/>
    <property type="match status" value="1"/>
</dbReference>
<keyword evidence="11" id="KW-0472">Membrane</keyword>
<dbReference type="Proteomes" id="UP000030764">
    <property type="component" value="Unassembled WGS sequence"/>
</dbReference>
<dbReference type="GO" id="GO:0004581">
    <property type="term" value="F:dolichyl-phosphate beta-glucosyltransferase activity"/>
    <property type="evidence" value="ECO:0007669"/>
    <property type="project" value="UniProtKB-EC"/>
</dbReference>
<comment type="similarity">
    <text evidence="3">Belongs to the glycosyltransferase 2 family.</text>
</comment>
<dbReference type="InterPro" id="IPR001173">
    <property type="entry name" value="Glyco_trans_2-like"/>
</dbReference>
<dbReference type="EC" id="2.4.1.117" evidence="4"/>
<evidence type="ECO:0000256" key="12">
    <source>
        <dbReference type="ARBA" id="ARBA00045097"/>
    </source>
</evidence>
<dbReference type="CDD" id="cd04188">
    <property type="entry name" value="DPG_synthase"/>
    <property type="match status" value="1"/>
</dbReference>
<evidence type="ECO:0000256" key="10">
    <source>
        <dbReference type="ARBA" id="ARBA00022989"/>
    </source>
</evidence>
<evidence type="ECO:0000256" key="4">
    <source>
        <dbReference type="ARBA" id="ARBA00012583"/>
    </source>
</evidence>
<dbReference type="PANTHER" id="PTHR10859:SF91">
    <property type="entry name" value="DOLICHYL-PHOSPHATE BETA-GLUCOSYLTRANSFERASE"/>
    <property type="match status" value="1"/>
</dbReference>
<evidence type="ECO:0000259" key="14">
    <source>
        <dbReference type="Pfam" id="PF00535"/>
    </source>
</evidence>
<comment type="catalytic activity">
    <reaction evidence="12">
        <text>a di-trans,poly-cis-dolichyl phosphate + UDP-alpha-D-glucose = a di-trans,poly-cis-dolichyl beta-D-glucosyl phosphate + UDP</text>
        <dbReference type="Rhea" id="RHEA:15401"/>
        <dbReference type="Rhea" id="RHEA-COMP:19498"/>
        <dbReference type="Rhea" id="RHEA-COMP:19502"/>
        <dbReference type="ChEBI" id="CHEBI:57525"/>
        <dbReference type="ChEBI" id="CHEBI:57683"/>
        <dbReference type="ChEBI" id="CHEBI:58223"/>
        <dbReference type="ChEBI" id="CHEBI:58885"/>
        <dbReference type="EC" id="2.4.1.117"/>
    </reaction>
    <physiologicalReaction direction="left-to-right" evidence="12">
        <dbReference type="Rhea" id="RHEA:15402"/>
    </physiologicalReaction>
</comment>
<organism evidence="16">
    <name type="scientific">Trichuris suis</name>
    <name type="common">pig whipworm</name>
    <dbReference type="NCBI Taxonomy" id="68888"/>
    <lineage>
        <taxon>Eukaryota</taxon>
        <taxon>Metazoa</taxon>
        <taxon>Ecdysozoa</taxon>
        <taxon>Nematoda</taxon>
        <taxon>Enoplea</taxon>
        <taxon>Dorylaimia</taxon>
        <taxon>Trichinellida</taxon>
        <taxon>Trichuridae</taxon>
        <taxon>Trichuris</taxon>
    </lineage>
</organism>
<evidence type="ECO:0000256" key="7">
    <source>
        <dbReference type="ARBA" id="ARBA00022692"/>
    </source>
</evidence>
<dbReference type="EMBL" id="KL363335">
    <property type="protein sequence ID" value="KFD47233.1"/>
    <property type="molecule type" value="Genomic_DNA"/>
</dbReference>
<dbReference type="SUPFAM" id="SSF53448">
    <property type="entry name" value="Nucleotide-diphospho-sugar transferases"/>
    <property type="match status" value="1"/>
</dbReference>
<evidence type="ECO:0000313" key="16">
    <source>
        <dbReference type="EMBL" id="KFD63234.1"/>
    </source>
</evidence>
<protein>
    <recommendedName>
        <fullName evidence="13">Dolichyl-phosphate beta-glucosyltransferase</fullName>
        <ecNumber evidence="4">2.4.1.117</ecNumber>
    </recommendedName>
</protein>
<dbReference type="GO" id="GO:0006487">
    <property type="term" value="P:protein N-linked glycosylation"/>
    <property type="evidence" value="ECO:0007669"/>
    <property type="project" value="TreeGrafter"/>
</dbReference>
<dbReference type="EMBL" id="KL367578">
    <property type="protein sequence ID" value="KFD63234.1"/>
    <property type="molecule type" value="Genomic_DNA"/>
</dbReference>
<comment type="pathway">
    <text evidence="2">Protein modification; protein glycosylation.</text>
</comment>
<accession>A0A085N188</accession>
<dbReference type="Proteomes" id="UP000030758">
    <property type="component" value="Unassembled WGS sequence"/>
</dbReference>
<proteinExistence type="inferred from homology"/>
<evidence type="ECO:0000313" key="15">
    <source>
        <dbReference type="EMBL" id="KFD47233.1"/>
    </source>
</evidence>
<evidence type="ECO:0000256" key="13">
    <source>
        <dbReference type="ARBA" id="ARBA00070518"/>
    </source>
</evidence>
<feature type="domain" description="Glycosyltransferase 2-like" evidence="14">
    <location>
        <begin position="47"/>
        <end position="223"/>
    </location>
</feature>
<dbReference type="Pfam" id="PF00535">
    <property type="entry name" value="Glycos_transf_2"/>
    <property type="match status" value="1"/>
</dbReference>
<comment type="subcellular location">
    <subcellularLocation>
        <location evidence="1">Endoplasmic reticulum membrane</location>
        <topology evidence="1">Single-pass membrane protein</topology>
    </subcellularLocation>
</comment>
<evidence type="ECO:0000256" key="2">
    <source>
        <dbReference type="ARBA" id="ARBA00004922"/>
    </source>
</evidence>
<keyword evidence="9" id="KW-0735">Signal-anchor</keyword>
<gene>
    <name evidence="15" type="ORF">M513_11882</name>
    <name evidence="16" type="ORF">M514_11882</name>
</gene>
<evidence type="ECO:0000256" key="8">
    <source>
        <dbReference type="ARBA" id="ARBA00022824"/>
    </source>
</evidence>
<name>A0A085N188_9BILA</name>
<dbReference type="FunFam" id="3.90.550.10:FF:000068">
    <property type="entry name" value="ALG5, dolichyl-phosphate beta-glucosyltransferase"/>
    <property type="match status" value="1"/>
</dbReference>
<keyword evidence="8" id="KW-0256">Endoplasmic reticulum</keyword>
<evidence type="ECO:0000313" key="17">
    <source>
        <dbReference type="Proteomes" id="UP000030764"/>
    </source>
</evidence>
<sequence length="308" mass="35021">MSLQCSTVALTMTFLRYDEERFYIDPENPERRIQFPSLSDKATLDLTVIVPSKDEEKRLPKMLDECLSYLNSRVQRDDAFTYEVIIVDDGSLDATYQVALDYSRRYGIDRVRVLKLRHNRGKGGAVRLGVVCSRGRQILFADADGATKFSDLQLLEKAIVDDLGNPNIAVAVGSRAHLEKESIVHRSVFRTILMFGFHLLVWLFCVRTVRDTQCGFKLFTRSAATALFPSLHMERWAFDVELLFLAESLRIPIAEVAVNWHEVDGSKLNPFLASLEMGMDIVKIWLRYTFGLWQVAPMKKSNGCIAAS</sequence>
<evidence type="ECO:0000256" key="11">
    <source>
        <dbReference type="ARBA" id="ARBA00023136"/>
    </source>
</evidence>
<evidence type="ECO:0000256" key="5">
    <source>
        <dbReference type="ARBA" id="ARBA00022676"/>
    </source>
</evidence>
<dbReference type="GO" id="GO:0005789">
    <property type="term" value="C:endoplasmic reticulum membrane"/>
    <property type="evidence" value="ECO:0007669"/>
    <property type="project" value="UniProtKB-SubCell"/>
</dbReference>
<evidence type="ECO:0000256" key="1">
    <source>
        <dbReference type="ARBA" id="ARBA00004389"/>
    </source>
</evidence>
<dbReference type="InterPro" id="IPR029044">
    <property type="entry name" value="Nucleotide-diphossugar_trans"/>
</dbReference>
<reference evidence="16 17" key="1">
    <citation type="journal article" date="2014" name="Nat. Genet.">
        <title>Genome and transcriptome of the porcine whipworm Trichuris suis.</title>
        <authorList>
            <person name="Jex A.R."/>
            <person name="Nejsum P."/>
            <person name="Schwarz E.M."/>
            <person name="Hu L."/>
            <person name="Young N.D."/>
            <person name="Hall R.S."/>
            <person name="Korhonen P.K."/>
            <person name="Liao S."/>
            <person name="Thamsborg S."/>
            <person name="Xia J."/>
            <person name="Xu P."/>
            <person name="Wang S."/>
            <person name="Scheerlinck J.P."/>
            <person name="Hofmann A."/>
            <person name="Sternberg P.W."/>
            <person name="Wang J."/>
            <person name="Gasser R.B."/>
        </authorList>
    </citation>
    <scope>NUCLEOTIDE SEQUENCE [LARGE SCALE GENOMIC DNA]</scope>
    <source>
        <strain evidence="16">DCEP-RM93F</strain>
        <strain evidence="15">DCEP-RM93M</strain>
    </source>
</reference>
<keyword evidence="6" id="KW-0808">Transferase</keyword>
<evidence type="ECO:0000256" key="3">
    <source>
        <dbReference type="ARBA" id="ARBA00006739"/>
    </source>
</evidence>
<dbReference type="AlphaFoldDB" id="A0A085N188"/>
<evidence type="ECO:0000256" key="6">
    <source>
        <dbReference type="ARBA" id="ARBA00022679"/>
    </source>
</evidence>